<accession>A0A816HVG6</accession>
<protein>
    <submittedName>
        <fullName evidence="1">Uncharacterized protein</fullName>
    </submittedName>
</protein>
<organism evidence="1 2">
    <name type="scientific">Adineta ricciae</name>
    <name type="common">Rotifer</name>
    <dbReference type="NCBI Taxonomy" id="249248"/>
    <lineage>
        <taxon>Eukaryota</taxon>
        <taxon>Metazoa</taxon>
        <taxon>Spiralia</taxon>
        <taxon>Gnathifera</taxon>
        <taxon>Rotifera</taxon>
        <taxon>Eurotatoria</taxon>
        <taxon>Bdelloidea</taxon>
        <taxon>Adinetida</taxon>
        <taxon>Adinetidae</taxon>
        <taxon>Adineta</taxon>
    </lineage>
</organism>
<dbReference type="Proteomes" id="UP000663828">
    <property type="component" value="Unassembled WGS sequence"/>
</dbReference>
<evidence type="ECO:0000313" key="1">
    <source>
        <dbReference type="EMBL" id="CAF1691664.1"/>
    </source>
</evidence>
<dbReference type="AlphaFoldDB" id="A0A816HVG6"/>
<sequence>MALNLDVIQSTRYGHEESLQNLQNQLSESNANDLLKQAIEDRRQAMTNHHEIHLKHHLNTFFDEAPAT</sequence>
<gene>
    <name evidence="1" type="ORF">XAT740_LOCUS64298</name>
</gene>
<feature type="non-terminal residue" evidence="1">
    <location>
        <position position="68"/>
    </location>
</feature>
<name>A0A816HVG6_ADIRI</name>
<proteinExistence type="predicted"/>
<comment type="caution">
    <text evidence="1">The sequence shown here is derived from an EMBL/GenBank/DDBJ whole genome shotgun (WGS) entry which is preliminary data.</text>
</comment>
<evidence type="ECO:0000313" key="2">
    <source>
        <dbReference type="Proteomes" id="UP000663828"/>
    </source>
</evidence>
<reference evidence="1" key="1">
    <citation type="submission" date="2021-02" db="EMBL/GenBank/DDBJ databases">
        <authorList>
            <person name="Nowell W R."/>
        </authorList>
    </citation>
    <scope>NUCLEOTIDE SEQUENCE</scope>
</reference>
<dbReference type="EMBL" id="CAJNOR010021925">
    <property type="protein sequence ID" value="CAF1691664.1"/>
    <property type="molecule type" value="Genomic_DNA"/>
</dbReference>
<keyword evidence="2" id="KW-1185">Reference proteome</keyword>